<dbReference type="PANTHER" id="PTHR38682:SF1">
    <property type="entry name" value="V-TYPE ATP SYNTHASE SUBUNIT C"/>
    <property type="match status" value="1"/>
</dbReference>
<accession>A0ABS8ESA3</accession>
<dbReference type="Gene3D" id="1.10.132.50">
    <property type="entry name" value="ATP synthase (C/AC39) subunit, domain 3"/>
    <property type="match status" value="3"/>
</dbReference>
<dbReference type="EMBL" id="JAJEQE010000003">
    <property type="protein sequence ID" value="MCC2147937.1"/>
    <property type="molecule type" value="Genomic_DNA"/>
</dbReference>
<dbReference type="RefSeq" id="WP_022118315.1">
    <property type="nucleotide sequence ID" value="NZ_JAJEQE010000003.1"/>
</dbReference>
<sequence length="352" mass="41434">MGNLLAYSGTATKIRGMRRKLLTAKDFQHLASLTSVSDAIGFLKTKSAYAGIFANSNENSLHRGEIEKMLTNAIYTDFQSIYRFATIHQRKILDLYFRRYEIGLLKTCMRMVFDHRDVELNFDIFKDFFEKHSDINLTALSNCKTLDEFVSLLKGSIYYRPLSLLSGLSEPTLWDYEMALDLCYFKWFWDSRKKVLTRDEERIFMDDYGVKMDLLNIRWIYRSKHFYNMSNADVYAHLIGIQYRLQTSQIKEMVEAATTDELTAAIRNTYYGRHFPEEAKLSLDDAYYQIRYRVQRKNAKEDPFSIAVIISYLYEKEHEVDDLTTTLECIRYGLPTSETQKYISNLKRGCNR</sequence>
<keyword evidence="2" id="KW-0406">Ion transport</keyword>
<dbReference type="Pfam" id="PF01992">
    <property type="entry name" value="vATP-synt_AC39"/>
    <property type="match status" value="1"/>
</dbReference>
<evidence type="ECO:0000256" key="1">
    <source>
        <dbReference type="ARBA" id="ARBA00022448"/>
    </source>
</evidence>
<keyword evidence="1" id="KW-0813">Transport</keyword>
<dbReference type="SUPFAM" id="SSF103486">
    <property type="entry name" value="V-type ATP synthase subunit C"/>
    <property type="match status" value="1"/>
</dbReference>
<dbReference type="Proteomes" id="UP001299235">
    <property type="component" value="Unassembled WGS sequence"/>
</dbReference>
<protein>
    <submittedName>
        <fullName evidence="3">V-type ATPase subunit</fullName>
    </submittedName>
</protein>
<gene>
    <name evidence="3" type="ORF">LKD42_01495</name>
</gene>
<dbReference type="InterPro" id="IPR044911">
    <property type="entry name" value="V-type_ATPase_csu/dsu_dom_3"/>
</dbReference>
<dbReference type="InterPro" id="IPR002843">
    <property type="entry name" value="ATPase_V0-cplx_csu/dsu"/>
</dbReference>
<comment type="caution">
    <text evidence="3">The sequence shown here is derived from an EMBL/GenBank/DDBJ whole genome shotgun (WGS) entry which is preliminary data.</text>
</comment>
<reference evidence="3 4" key="1">
    <citation type="submission" date="2021-10" db="EMBL/GenBank/DDBJ databases">
        <title>Anaerobic single-cell dispensing facilitates the cultivation of human gut bacteria.</title>
        <authorList>
            <person name="Afrizal A."/>
        </authorList>
    </citation>
    <scope>NUCLEOTIDE SEQUENCE [LARGE SCALE GENOMIC DNA]</scope>
    <source>
        <strain evidence="3 4">CLA-AA-H246</strain>
    </source>
</reference>
<keyword evidence="4" id="KW-1185">Reference proteome</keyword>
<evidence type="ECO:0000256" key="2">
    <source>
        <dbReference type="ARBA" id="ARBA00023065"/>
    </source>
</evidence>
<evidence type="ECO:0000313" key="3">
    <source>
        <dbReference type="EMBL" id="MCC2147937.1"/>
    </source>
</evidence>
<dbReference type="InterPro" id="IPR050873">
    <property type="entry name" value="V-ATPase_V0D/AC39_subunit"/>
</dbReference>
<organism evidence="3 4">
    <name type="scientific">Hominisplanchenecus faecis</name>
    <dbReference type="NCBI Taxonomy" id="2885351"/>
    <lineage>
        <taxon>Bacteria</taxon>
        <taxon>Bacillati</taxon>
        <taxon>Bacillota</taxon>
        <taxon>Clostridia</taxon>
        <taxon>Lachnospirales</taxon>
        <taxon>Lachnospiraceae</taxon>
        <taxon>Hominisplanchenecus</taxon>
    </lineage>
</organism>
<name>A0ABS8ESA3_9FIRM</name>
<proteinExistence type="predicted"/>
<evidence type="ECO:0000313" key="4">
    <source>
        <dbReference type="Proteomes" id="UP001299235"/>
    </source>
</evidence>
<dbReference type="InterPro" id="IPR036079">
    <property type="entry name" value="ATPase_csu/dsu_sf"/>
</dbReference>
<dbReference type="PANTHER" id="PTHR38682">
    <property type="entry name" value="V-TYPE ATP SYNTHASE SUBUNIT C"/>
    <property type="match status" value="1"/>
</dbReference>